<gene>
    <name evidence="2" type="ordered locus">FsymDg_4293</name>
</gene>
<dbReference type="HOGENOM" id="CLU_2105379_0_0_11"/>
<dbReference type="EMBL" id="CP002801">
    <property type="protein sequence ID" value="AEH11552.1"/>
    <property type="molecule type" value="Genomic_DNA"/>
</dbReference>
<proteinExistence type="predicted"/>
<dbReference type="RefSeq" id="WP_013875415.1">
    <property type="nucleotide sequence ID" value="NC_015656.1"/>
</dbReference>
<feature type="compositionally biased region" description="Polar residues" evidence="1">
    <location>
        <begin position="1"/>
        <end position="10"/>
    </location>
</feature>
<evidence type="ECO:0000313" key="3">
    <source>
        <dbReference type="Proteomes" id="UP000001549"/>
    </source>
</evidence>
<feature type="compositionally biased region" description="Polar residues" evidence="1">
    <location>
        <begin position="100"/>
        <end position="115"/>
    </location>
</feature>
<evidence type="ECO:0000256" key="1">
    <source>
        <dbReference type="SAM" id="MobiDB-lite"/>
    </source>
</evidence>
<name>F8AYI4_9ACTN</name>
<dbReference type="Proteomes" id="UP000001549">
    <property type="component" value="Chromosome"/>
</dbReference>
<sequence length="115" mass="12325">MPIGGISNSGDADHSTWARTPTTRGDGWLPRTLTDWLTGAARWRDGHHDIHLGIHWTSVIHSPVLQILAVVAGALPLVRGAGLTRRPRQGPSPAVFRSPDQASTSDRGCSLTFTA</sequence>
<evidence type="ECO:0000313" key="2">
    <source>
        <dbReference type="EMBL" id="AEH11552.1"/>
    </source>
</evidence>
<reference evidence="2 3" key="1">
    <citation type="submission" date="2011-05" db="EMBL/GenBank/DDBJ databases">
        <title>Complete sequence of chromosome of Frankia symbiont of Datisca glomerata.</title>
        <authorList>
            <consortium name="US DOE Joint Genome Institute"/>
            <person name="Lucas S."/>
            <person name="Han J."/>
            <person name="Lapidus A."/>
            <person name="Cheng J.-F."/>
            <person name="Goodwin L."/>
            <person name="Pitluck S."/>
            <person name="Peters L."/>
            <person name="Mikhailova N."/>
            <person name="Chertkov O."/>
            <person name="Teshima H."/>
            <person name="Han C."/>
            <person name="Tapia R."/>
            <person name="Land M."/>
            <person name="Hauser L."/>
            <person name="Kyrpides N."/>
            <person name="Ivanova N."/>
            <person name="Pagani I."/>
            <person name="Berry A."/>
            <person name="Pawlowski K."/>
            <person name="Persson T."/>
            <person name="Vanden Heuvel B."/>
            <person name="Benson D."/>
            <person name="Woyke T."/>
        </authorList>
    </citation>
    <scope>NUCLEOTIDE SEQUENCE [LARGE SCALE GENOMIC DNA]</scope>
    <source>
        <strain evidence="3">4085684</strain>
    </source>
</reference>
<feature type="region of interest" description="Disordered" evidence="1">
    <location>
        <begin position="1"/>
        <end position="24"/>
    </location>
</feature>
<protein>
    <submittedName>
        <fullName evidence="2">Uncharacterized protein</fullName>
    </submittedName>
</protein>
<keyword evidence="3" id="KW-1185">Reference proteome</keyword>
<dbReference type="KEGG" id="fsy:FsymDg_4293"/>
<dbReference type="AlphaFoldDB" id="F8AYI4"/>
<accession>F8AYI4</accession>
<feature type="region of interest" description="Disordered" evidence="1">
    <location>
        <begin position="83"/>
        <end position="115"/>
    </location>
</feature>
<dbReference type="STRING" id="656024.FsymDg_4293"/>
<organism evidence="2 3">
    <name type="scientific">Candidatus Protofrankia datiscae</name>
    <dbReference type="NCBI Taxonomy" id="2716812"/>
    <lineage>
        <taxon>Bacteria</taxon>
        <taxon>Bacillati</taxon>
        <taxon>Actinomycetota</taxon>
        <taxon>Actinomycetes</taxon>
        <taxon>Frankiales</taxon>
        <taxon>Frankiaceae</taxon>
        <taxon>Protofrankia</taxon>
    </lineage>
</organism>